<keyword evidence="2" id="KW-0472">Membrane</keyword>
<evidence type="ECO:0000313" key="4">
    <source>
        <dbReference type="Proteomes" id="UP000326396"/>
    </source>
</evidence>
<protein>
    <submittedName>
        <fullName evidence="3">Uncharacterized protein</fullName>
    </submittedName>
</protein>
<sequence length="309" mass="34742">MREMMNMGENRVQNGVLDCSESKNEEKFLSVEQLDSSRYAEAGLRVLRGTRCMKNILDSSGFLCAMADQGERYIYERFPYVVLDDTPSSSAGADSDPVEASSAASQATPVVPHTPSSPRPVTPPPPPSPLPPPPASPIVPSPPHSPLVHASAERRQSSSPQRMAPRDEPQTVYEVGESSHQAKLRAQMQQVSQDVQGLRQDLHQHQTTLEDTRTTVLEILTSHLTLLERVNVMDIDTQDWRMAMEEHLRRTWMQVLVAAFWQQVAFWRERLQGWIWMLGMMSIEARLLCLAIVLATIAIILACLPYFLR</sequence>
<proteinExistence type="predicted"/>
<keyword evidence="2" id="KW-1133">Transmembrane helix</keyword>
<accession>A0A5N6NVX5</accession>
<feature type="transmembrane region" description="Helical" evidence="2">
    <location>
        <begin position="287"/>
        <end position="308"/>
    </location>
</feature>
<evidence type="ECO:0000313" key="3">
    <source>
        <dbReference type="EMBL" id="KAD5507841.1"/>
    </source>
</evidence>
<keyword evidence="4" id="KW-1185">Reference proteome</keyword>
<name>A0A5N6NVX5_9ASTR</name>
<dbReference type="EMBL" id="SZYD01000008">
    <property type="protein sequence ID" value="KAD5507841.1"/>
    <property type="molecule type" value="Genomic_DNA"/>
</dbReference>
<evidence type="ECO:0000256" key="2">
    <source>
        <dbReference type="SAM" id="Phobius"/>
    </source>
</evidence>
<reference evidence="3 4" key="1">
    <citation type="submission" date="2019-05" db="EMBL/GenBank/DDBJ databases">
        <title>Mikania micrantha, genome provides insights into the molecular mechanism of rapid growth.</title>
        <authorList>
            <person name="Liu B."/>
        </authorList>
    </citation>
    <scope>NUCLEOTIDE SEQUENCE [LARGE SCALE GENOMIC DNA]</scope>
    <source>
        <strain evidence="3">NLD-2019</strain>
        <tissue evidence="3">Leaf</tissue>
    </source>
</reference>
<dbReference type="Proteomes" id="UP000326396">
    <property type="component" value="Linkage Group LG16"/>
</dbReference>
<gene>
    <name evidence="3" type="ORF">E3N88_15544</name>
</gene>
<dbReference type="AlphaFoldDB" id="A0A5N6NVX5"/>
<evidence type="ECO:0000256" key="1">
    <source>
        <dbReference type="SAM" id="MobiDB-lite"/>
    </source>
</evidence>
<organism evidence="3 4">
    <name type="scientific">Mikania micrantha</name>
    <name type="common">bitter vine</name>
    <dbReference type="NCBI Taxonomy" id="192012"/>
    <lineage>
        <taxon>Eukaryota</taxon>
        <taxon>Viridiplantae</taxon>
        <taxon>Streptophyta</taxon>
        <taxon>Embryophyta</taxon>
        <taxon>Tracheophyta</taxon>
        <taxon>Spermatophyta</taxon>
        <taxon>Magnoliopsida</taxon>
        <taxon>eudicotyledons</taxon>
        <taxon>Gunneridae</taxon>
        <taxon>Pentapetalae</taxon>
        <taxon>asterids</taxon>
        <taxon>campanulids</taxon>
        <taxon>Asterales</taxon>
        <taxon>Asteraceae</taxon>
        <taxon>Asteroideae</taxon>
        <taxon>Heliantheae alliance</taxon>
        <taxon>Eupatorieae</taxon>
        <taxon>Mikania</taxon>
    </lineage>
</organism>
<comment type="caution">
    <text evidence="3">The sequence shown here is derived from an EMBL/GenBank/DDBJ whole genome shotgun (WGS) entry which is preliminary data.</text>
</comment>
<feature type="region of interest" description="Disordered" evidence="1">
    <location>
        <begin position="88"/>
        <end position="198"/>
    </location>
</feature>
<keyword evidence="2" id="KW-0812">Transmembrane</keyword>
<feature type="compositionally biased region" description="Pro residues" evidence="1">
    <location>
        <begin position="115"/>
        <end position="145"/>
    </location>
</feature>